<organism evidence="2 3">
    <name type="scientific">Fimbriiglobus ruber</name>
    <dbReference type="NCBI Taxonomy" id="1908690"/>
    <lineage>
        <taxon>Bacteria</taxon>
        <taxon>Pseudomonadati</taxon>
        <taxon>Planctomycetota</taxon>
        <taxon>Planctomycetia</taxon>
        <taxon>Gemmatales</taxon>
        <taxon>Gemmataceae</taxon>
        <taxon>Fimbriiglobus</taxon>
    </lineage>
</organism>
<name>A0A225DEU2_9BACT</name>
<evidence type="ECO:0000313" key="2">
    <source>
        <dbReference type="EMBL" id="OWK34905.1"/>
    </source>
</evidence>
<feature type="domain" description="Peptidase C14 caspase" evidence="1">
    <location>
        <begin position="2"/>
        <end position="241"/>
    </location>
</feature>
<reference evidence="3" key="1">
    <citation type="submission" date="2017-06" db="EMBL/GenBank/DDBJ databases">
        <title>Genome analysis of Fimbriiglobus ruber SP5, the first member of the order Planctomycetales with confirmed chitinolytic capability.</title>
        <authorList>
            <person name="Ravin N.V."/>
            <person name="Rakitin A.L."/>
            <person name="Ivanova A.A."/>
            <person name="Beletsky A.V."/>
            <person name="Kulichevskaya I.S."/>
            <person name="Mardanov A.V."/>
            <person name="Dedysh S.N."/>
        </authorList>
    </citation>
    <scope>NUCLEOTIDE SEQUENCE [LARGE SCALE GENOMIC DNA]</scope>
    <source>
        <strain evidence="3">SP5</strain>
    </source>
</reference>
<dbReference type="PANTHER" id="PTHR22576:SF37">
    <property type="entry name" value="MUCOSA-ASSOCIATED LYMPHOID TISSUE LYMPHOMA TRANSLOCATION PROTEIN 1"/>
    <property type="match status" value="1"/>
</dbReference>
<dbReference type="OrthoDB" id="265903at2"/>
<dbReference type="AlphaFoldDB" id="A0A225DEU2"/>
<dbReference type="InterPro" id="IPR029030">
    <property type="entry name" value="Caspase-like_dom_sf"/>
</dbReference>
<evidence type="ECO:0000313" key="3">
    <source>
        <dbReference type="Proteomes" id="UP000214646"/>
    </source>
</evidence>
<dbReference type="InterPro" id="IPR011600">
    <property type="entry name" value="Pept_C14_caspase"/>
</dbReference>
<dbReference type="GO" id="GO:0004197">
    <property type="term" value="F:cysteine-type endopeptidase activity"/>
    <property type="evidence" value="ECO:0007669"/>
    <property type="project" value="InterPro"/>
</dbReference>
<proteinExistence type="predicted"/>
<comment type="caution">
    <text evidence="2">The sequence shown here is derived from an EMBL/GenBank/DDBJ whole genome shotgun (WGS) entry which is preliminary data.</text>
</comment>
<evidence type="ECO:0000259" key="1">
    <source>
        <dbReference type="Pfam" id="PF00656"/>
    </source>
</evidence>
<keyword evidence="3" id="KW-1185">Reference proteome</keyword>
<sequence>MKKYAILIAVEEYLDKAIDQVDYAANDAIAFSNALAEHGFDKADQVVLINNQATRGVIESQVRRVTKRLRKGDILYFYYAGHGFSKGAKNFLTCHDTLDADWDGTSVALAPIFGELQASDCERIVLFLDCCESGVKATSGRRGIYDNLKGYELEAFLDDAKHCFCFAACRSDESSWSSPKLKHGIWTHHVIEAFKGDAPLALERNRYLTANSLQNYLKSEVPRTLRKTHTTKEDQTPWTYGASSGDFKLADLGPILEERREKANKGVTLITELSFTAEETESLKSLSGWKKHYRIPSYHNHSAEEFAASCAFEELKEDLDTVFNGLKKAFGFVRRDLEAPDPERSSGGIITPYFDYSVSVSLNPDDLSEVIWTRTVDTIKNPEQVTSDAFAQVFNGVFDTLKFSLPTMIKIDDFIDAVEAAKIPELEIEHDRGAKYCTLELDGAVGKITLTTTSLSITHSQAQNPKQLIASFTTLRKLAQRHNVPLLSFTSSQKQLPPGKPTP</sequence>
<dbReference type="GO" id="GO:0006508">
    <property type="term" value="P:proteolysis"/>
    <property type="evidence" value="ECO:0007669"/>
    <property type="project" value="InterPro"/>
</dbReference>
<gene>
    <name evidence="2" type="ORF">FRUB_09747</name>
</gene>
<dbReference type="SUPFAM" id="SSF52129">
    <property type="entry name" value="Caspase-like"/>
    <property type="match status" value="1"/>
</dbReference>
<dbReference type="Gene3D" id="3.40.50.1460">
    <property type="match status" value="1"/>
</dbReference>
<dbReference type="EMBL" id="NIDE01000019">
    <property type="protein sequence ID" value="OWK34905.1"/>
    <property type="molecule type" value="Genomic_DNA"/>
</dbReference>
<protein>
    <submittedName>
        <fullName evidence="2">WD-40 repeat protein</fullName>
    </submittedName>
</protein>
<dbReference type="Pfam" id="PF00656">
    <property type="entry name" value="Peptidase_C14"/>
    <property type="match status" value="1"/>
</dbReference>
<dbReference type="InterPro" id="IPR052039">
    <property type="entry name" value="Caspase-related_regulators"/>
</dbReference>
<dbReference type="RefSeq" id="WP_088260127.1">
    <property type="nucleotide sequence ID" value="NZ_NIDE01000019.1"/>
</dbReference>
<accession>A0A225DEU2</accession>
<dbReference type="PANTHER" id="PTHR22576">
    <property type="entry name" value="MUCOSA ASSOCIATED LYMPHOID TISSUE LYMPHOMA TRANSLOCATION PROTEIN 1/PARACASPASE"/>
    <property type="match status" value="1"/>
</dbReference>
<dbReference type="Proteomes" id="UP000214646">
    <property type="component" value="Unassembled WGS sequence"/>
</dbReference>